<dbReference type="SUPFAM" id="SSF56925">
    <property type="entry name" value="OMPA-like"/>
    <property type="match status" value="1"/>
</dbReference>
<feature type="chain" id="PRO_5044608236" description="Outer membrane protein beta-barrel domain-containing protein" evidence="2">
    <location>
        <begin position="23"/>
        <end position="187"/>
    </location>
</feature>
<dbReference type="InterPro" id="IPR011250">
    <property type="entry name" value="OMP/PagP_B-barrel"/>
</dbReference>
<feature type="signal peptide" evidence="2">
    <location>
        <begin position="1"/>
        <end position="22"/>
    </location>
</feature>
<evidence type="ECO:0000313" key="5">
    <source>
        <dbReference type="EMBL" id="RYU50435.1"/>
    </source>
</evidence>
<evidence type="ECO:0000313" key="7">
    <source>
        <dbReference type="Proteomes" id="UP000293465"/>
    </source>
</evidence>
<sequence length="187" mass="20721">MNKSAFRLATLLIGLLSTPTYANDIGHLYFGAELSINNETKLNGFLVPLSEVSDIGYNAHLGFLFHTHELVHLGIEAEYRQLGQSNHSNVMIYKGSATFINIKPKFVNSNTQLYSAVLLGIGKVDSHFQTYDATMNYRSTGYQYGIEVGYDFKSGISSFLGYKALKIDEKIIELTSAGPYAGMSYSF</sequence>
<dbReference type="Proteomes" id="UP000294063">
    <property type="component" value="Unassembled WGS sequence"/>
</dbReference>
<keyword evidence="9" id="KW-1185">Reference proteome</keyword>
<comment type="caution">
    <text evidence="4">The sequence shown here is derived from an EMBL/GenBank/DDBJ whole genome shotgun (WGS) entry which is preliminary data.</text>
</comment>
<dbReference type="RefSeq" id="WP_130048584.1">
    <property type="nucleotide sequence ID" value="NZ_SEZJ01000014.1"/>
</dbReference>
<dbReference type="EMBL" id="SEZN01000024">
    <property type="protein sequence ID" value="RYU63573.1"/>
    <property type="molecule type" value="Genomic_DNA"/>
</dbReference>
<evidence type="ECO:0000313" key="4">
    <source>
        <dbReference type="EMBL" id="RYU45375.1"/>
    </source>
</evidence>
<keyword evidence="1 2" id="KW-0732">Signal</keyword>
<dbReference type="GeneID" id="56276327"/>
<accession>A0A4Q5KJD2</accession>
<proteinExistence type="predicted"/>
<dbReference type="EMBL" id="SEZJ01000014">
    <property type="protein sequence ID" value="RYU45375.1"/>
    <property type="molecule type" value="Genomic_DNA"/>
</dbReference>
<evidence type="ECO:0000259" key="3">
    <source>
        <dbReference type="Pfam" id="PF13505"/>
    </source>
</evidence>
<gene>
    <name evidence="4" type="ORF">ERW49_14760</name>
    <name evidence="6" type="ORF">ERW53_13330</name>
    <name evidence="5" type="ORF">ERW57_12595</name>
</gene>
<evidence type="ECO:0000313" key="6">
    <source>
        <dbReference type="EMBL" id="RYU63573.1"/>
    </source>
</evidence>
<dbReference type="AlphaFoldDB" id="A0A4Q5KJD2"/>
<feature type="domain" description="Outer membrane protein beta-barrel" evidence="3">
    <location>
        <begin position="9"/>
        <end position="169"/>
    </location>
</feature>
<evidence type="ECO:0000256" key="1">
    <source>
        <dbReference type="ARBA" id="ARBA00022729"/>
    </source>
</evidence>
<reference evidence="7 8" key="1">
    <citation type="submission" date="2019-02" db="EMBL/GenBank/DDBJ databases">
        <title>Genome sequences of Aliivibrio finisterrensis strains from farmed Atlantic salmon.</title>
        <authorList>
            <person name="Bowman J.P."/>
        </authorList>
    </citation>
    <scope>NUCLEOTIDE SEQUENCE [LARGE SCALE GENOMIC DNA]</scope>
    <source>
        <strain evidence="6 9">A21</strain>
        <strain evidence="4 7">A32</strain>
        <strain evidence="5 8">A46</strain>
    </source>
</reference>
<dbReference type="OrthoDB" id="5875799at2"/>
<dbReference type="Gene3D" id="2.40.160.20">
    <property type="match status" value="1"/>
</dbReference>
<dbReference type="InterPro" id="IPR027385">
    <property type="entry name" value="Beta-barrel_OMP"/>
</dbReference>
<evidence type="ECO:0000256" key="2">
    <source>
        <dbReference type="SAM" id="SignalP"/>
    </source>
</evidence>
<name>A0A4Q5KJD2_9GAMM</name>
<protein>
    <recommendedName>
        <fullName evidence="3">Outer membrane protein beta-barrel domain-containing protein</fullName>
    </recommendedName>
</protein>
<dbReference type="Proteomes" id="UP000293465">
    <property type="component" value="Unassembled WGS sequence"/>
</dbReference>
<dbReference type="Proteomes" id="UP000294166">
    <property type="component" value="Unassembled WGS sequence"/>
</dbReference>
<evidence type="ECO:0000313" key="9">
    <source>
        <dbReference type="Proteomes" id="UP000294166"/>
    </source>
</evidence>
<organism evidence="4 7">
    <name type="scientific">Aliivibrio finisterrensis</name>
    <dbReference type="NCBI Taxonomy" id="511998"/>
    <lineage>
        <taxon>Bacteria</taxon>
        <taxon>Pseudomonadati</taxon>
        <taxon>Pseudomonadota</taxon>
        <taxon>Gammaproteobacteria</taxon>
        <taxon>Vibrionales</taxon>
        <taxon>Vibrionaceae</taxon>
        <taxon>Aliivibrio</taxon>
    </lineage>
</organism>
<evidence type="ECO:0000313" key="8">
    <source>
        <dbReference type="Proteomes" id="UP000294063"/>
    </source>
</evidence>
<dbReference type="Pfam" id="PF13505">
    <property type="entry name" value="OMP_b-brl"/>
    <property type="match status" value="1"/>
</dbReference>
<dbReference type="EMBL" id="SEZK01000021">
    <property type="protein sequence ID" value="RYU50435.1"/>
    <property type="molecule type" value="Genomic_DNA"/>
</dbReference>